<keyword evidence="3" id="KW-1185">Reference proteome</keyword>
<dbReference type="GO" id="GO:0006284">
    <property type="term" value="P:base-excision repair"/>
    <property type="evidence" value="ECO:0007669"/>
    <property type="project" value="InterPro"/>
</dbReference>
<keyword evidence="1" id="KW-0862">Zinc</keyword>
<dbReference type="GO" id="GO:0008725">
    <property type="term" value="F:DNA-3-methyladenine glycosylase activity"/>
    <property type="evidence" value="ECO:0007669"/>
    <property type="project" value="InterPro"/>
</dbReference>
<dbReference type="Proteomes" id="UP001139006">
    <property type="component" value="Unassembled WGS sequence"/>
</dbReference>
<dbReference type="Gene3D" id="1.10.340.30">
    <property type="entry name" value="Hypothetical protein, domain 2"/>
    <property type="match status" value="1"/>
</dbReference>
<proteinExistence type="predicted"/>
<feature type="binding site" evidence="1">
    <location>
        <position position="176"/>
    </location>
    <ligand>
        <name>Zn(2+)</name>
        <dbReference type="ChEBI" id="CHEBI:29105"/>
    </ligand>
</feature>
<reference evidence="2 3" key="1">
    <citation type="journal article" date="2023" name="Int. J. Syst. Evol. Microbiol.">
        <title>Ligilactobacillus ubinensis sp. nov., a novel species isolated from the wild ferment of a durian fruit (Durio zibethinus).</title>
        <authorList>
            <person name="Heng Y.C."/>
            <person name="Menon N."/>
            <person name="Chen B."/>
            <person name="Loo B.Z.L."/>
            <person name="Wong G.W.J."/>
            <person name="Lim A.C.H."/>
            <person name="Silvaraju S."/>
            <person name="Kittelmann S."/>
        </authorList>
    </citation>
    <scope>NUCLEOTIDE SEQUENCE [LARGE SCALE GENOMIC DNA]</scope>
    <source>
        <strain evidence="2 3">WILCCON 0076</strain>
    </source>
</reference>
<feature type="binding site" evidence="1">
    <location>
        <position position="172"/>
    </location>
    <ligand>
        <name>Zn(2+)</name>
        <dbReference type="ChEBI" id="CHEBI:29105"/>
    </ligand>
</feature>
<dbReference type="Pfam" id="PF03352">
    <property type="entry name" value="Adenine_glyco"/>
    <property type="match status" value="1"/>
</dbReference>
<dbReference type="PANTHER" id="PTHR30037:SF4">
    <property type="entry name" value="DNA-3-METHYLADENINE GLYCOSYLASE I"/>
    <property type="match status" value="1"/>
</dbReference>
<gene>
    <name evidence="2" type="ORF">LB941_10025</name>
</gene>
<dbReference type="GO" id="GO:0046872">
    <property type="term" value="F:metal ion binding"/>
    <property type="evidence" value="ECO:0007669"/>
    <property type="project" value="UniProtKB-KW"/>
</dbReference>
<dbReference type="InterPro" id="IPR011257">
    <property type="entry name" value="DNA_glycosylase"/>
</dbReference>
<sequence>MNKCNWCYASKELELYHDNEWGKPVYDEREIFELLSLELMQAGLSWQTVLRKRDAFRIAFYDFKIEKIASFDEKKIEELVHNSGIIRNRQKIEAIINNARILNQKDISLKKLLWKYVDETPILNQWESIEQVPAQTKLSRQMARDFKKLGFKFVGPTIMYSFMQATGLVNDHIIGCPCK</sequence>
<feature type="binding site" evidence="1">
    <location>
        <position position="17"/>
    </location>
    <ligand>
        <name>Zn(2+)</name>
        <dbReference type="ChEBI" id="CHEBI:29105"/>
    </ligand>
</feature>
<feature type="binding site" evidence="1">
    <location>
        <position position="4"/>
    </location>
    <ligand>
        <name>Zn(2+)</name>
        <dbReference type="ChEBI" id="CHEBI:29105"/>
    </ligand>
</feature>
<evidence type="ECO:0000313" key="2">
    <source>
        <dbReference type="EMBL" id="MCP0887668.1"/>
    </source>
</evidence>
<dbReference type="AlphaFoldDB" id="A0A9X2JM60"/>
<dbReference type="InterPro" id="IPR005019">
    <property type="entry name" value="Adenine_glyco"/>
</dbReference>
<dbReference type="EMBL" id="JAIULA010000022">
    <property type="protein sequence ID" value="MCP0887668.1"/>
    <property type="molecule type" value="Genomic_DNA"/>
</dbReference>
<dbReference type="PANTHER" id="PTHR30037">
    <property type="entry name" value="DNA-3-METHYLADENINE GLYCOSYLASE 1"/>
    <property type="match status" value="1"/>
</dbReference>
<evidence type="ECO:0000313" key="3">
    <source>
        <dbReference type="Proteomes" id="UP001139006"/>
    </source>
</evidence>
<comment type="caution">
    <text evidence="2">The sequence shown here is derived from an EMBL/GenBank/DDBJ whole genome shotgun (WGS) entry which is preliminary data.</text>
</comment>
<organism evidence="2 3">
    <name type="scientific">Ligilactobacillus ubinensis</name>
    <dbReference type="NCBI Taxonomy" id="2876789"/>
    <lineage>
        <taxon>Bacteria</taxon>
        <taxon>Bacillati</taxon>
        <taxon>Bacillota</taxon>
        <taxon>Bacilli</taxon>
        <taxon>Lactobacillales</taxon>
        <taxon>Lactobacillaceae</taxon>
        <taxon>Ligilactobacillus</taxon>
    </lineage>
</organism>
<accession>A0A9X2JM60</accession>
<dbReference type="RefSeq" id="WP_253361765.1">
    <property type="nucleotide sequence ID" value="NZ_JAIULA010000022.1"/>
</dbReference>
<protein>
    <submittedName>
        <fullName evidence="2">DNA-3-methyladenine glycosylase I</fullName>
    </submittedName>
</protein>
<evidence type="ECO:0000256" key="1">
    <source>
        <dbReference type="PIRSR" id="PIRSR605019-1"/>
    </source>
</evidence>
<keyword evidence="1" id="KW-0479">Metal-binding</keyword>
<dbReference type="InterPro" id="IPR052891">
    <property type="entry name" value="DNA-3mA_glycosylase"/>
</dbReference>
<dbReference type="SUPFAM" id="SSF48150">
    <property type="entry name" value="DNA-glycosylase"/>
    <property type="match status" value="1"/>
</dbReference>
<name>A0A9X2JM60_9LACO</name>